<proteinExistence type="predicted"/>
<evidence type="ECO:0000256" key="1">
    <source>
        <dbReference type="SAM" id="Phobius"/>
    </source>
</evidence>
<dbReference type="InterPro" id="IPR038750">
    <property type="entry name" value="YczE/YyaS-like"/>
</dbReference>
<evidence type="ECO:0000313" key="2">
    <source>
        <dbReference type="EMBL" id="UTI66606.1"/>
    </source>
</evidence>
<evidence type="ECO:0008006" key="4">
    <source>
        <dbReference type="Google" id="ProtNLM"/>
    </source>
</evidence>
<keyword evidence="1" id="KW-0472">Membrane</keyword>
<accession>A0ABY5DX48</accession>
<dbReference type="Pfam" id="PF19700">
    <property type="entry name" value="DUF6198"/>
    <property type="match status" value="1"/>
</dbReference>
<sequence length="219" mass="21969">MESTVSLPPRTLSLWAAPPRRLVRLVAGLWLFGTGEALVIRGGLGNSPWSVFAQGVSRHTPLSIGGATILTSALILLLWTRMEVRPGLGTVANALLIGIAIDTTLGWVGEASAAPVRVAAVLTGIATVGVGSGLYLGCRLGPGPRDGLMLGLHARTGRPIALLRAGIELTALVTGTLLGGTAGLGTVAFAVLVGPAVHLGVRVLPGGPAPGVVAVARAG</sequence>
<feature type="transmembrane region" description="Helical" evidence="1">
    <location>
        <begin position="91"/>
        <end position="108"/>
    </location>
</feature>
<keyword evidence="3" id="KW-1185">Reference proteome</keyword>
<protein>
    <recommendedName>
        <fullName evidence="4">Membrane protein YczE</fullName>
    </recommendedName>
</protein>
<feature type="transmembrane region" description="Helical" evidence="1">
    <location>
        <begin position="60"/>
        <end position="79"/>
    </location>
</feature>
<keyword evidence="1" id="KW-1133">Transmembrane helix</keyword>
<dbReference type="EMBL" id="CP098502">
    <property type="protein sequence ID" value="UTI66606.1"/>
    <property type="molecule type" value="Genomic_DNA"/>
</dbReference>
<dbReference type="RefSeq" id="WP_254573274.1">
    <property type="nucleotide sequence ID" value="NZ_CP098502.1"/>
</dbReference>
<feature type="transmembrane region" description="Helical" evidence="1">
    <location>
        <begin position="114"/>
        <end position="136"/>
    </location>
</feature>
<gene>
    <name evidence="2" type="ORF">NBH00_10430</name>
</gene>
<reference evidence="2 3" key="1">
    <citation type="submission" date="2022-06" db="EMBL/GenBank/DDBJ databases">
        <title>Paraconexibacter antarcticus.</title>
        <authorList>
            <person name="Kim C.S."/>
        </authorList>
    </citation>
    <scope>NUCLEOTIDE SEQUENCE [LARGE SCALE GENOMIC DNA]</scope>
    <source>
        <strain evidence="2 3">02-257</strain>
    </source>
</reference>
<name>A0ABY5DX48_9ACTN</name>
<dbReference type="PANTHER" id="PTHR40078:SF1">
    <property type="entry name" value="INTEGRAL MEMBRANE PROTEIN"/>
    <property type="match status" value="1"/>
</dbReference>
<dbReference type="PANTHER" id="PTHR40078">
    <property type="entry name" value="INTEGRAL MEMBRANE PROTEIN-RELATED"/>
    <property type="match status" value="1"/>
</dbReference>
<evidence type="ECO:0000313" key="3">
    <source>
        <dbReference type="Proteomes" id="UP001056035"/>
    </source>
</evidence>
<dbReference type="Proteomes" id="UP001056035">
    <property type="component" value="Chromosome"/>
</dbReference>
<organism evidence="2 3">
    <name type="scientific">Paraconexibacter antarcticus</name>
    <dbReference type="NCBI Taxonomy" id="2949664"/>
    <lineage>
        <taxon>Bacteria</taxon>
        <taxon>Bacillati</taxon>
        <taxon>Actinomycetota</taxon>
        <taxon>Thermoleophilia</taxon>
        <taxon>Solirubrobacterales</taxon>
        <taxon>Paraconexibacteraceae</taxon>
        <taxon>Paraconexibacter</taxon>
    </lineage>
</organism>
<feature type="transmembrane region" description="Helical" evidence="1">
    <location>
        <begin position="21"/>
        <end position="40"/>
    </location>
</feature>
<keyword evidence="1" id="KW-0812">Transmembrane</keyword>